<proteinExistence type="predicted"/>
<evidence type="ECO:0000259" key="1">
    <source>
        <dbReference type="Pfam" id="PF00535"/>
    </source>
</evidence>
<sequence>MEELPLVTIKCLVYNHEPFLRQCLDGFVMQRANFKFEAWVHDDASTDGSAEIIQEYAKKYPEIIKPYYEKENLYSKHDQSFREVTWNPKYLRGKYIAFCEGDDYWTDPMKLQKQVDFLEKNPEYVMCAHNYTIFEQNTGKTYPCYNYNHREYKQDGAVSYLPFTYYDGWFTTPLACMVRNADYLYTMPREKFKNFIDLAYYYYVLKRGKGVLLRDRMGVYRVHQGGIYSGSTMEFNYCREVSILTTIYKLEKDKKILPMLQQYEMGYIVELVRNRKIFKGITELILMINKMPFKYFFSTSLHLIHYYVRKF</sequence>
<protein>
    <recommendedName>
        <fullName evidence="1">Glycosyltransferase 2-like domain-containing protein</fullName>
    </recommendedName>
</protein>
<dbReference type="PANTHER" id="PTHR22916">
    <property type="entry name" value="GLYCOSYLTRANSFERASE"/>
    <property type="match status" value="1"/>
</dbReference>
<dbReference type="SUPFAM" id="SSF53448">
    <property type="entry name" value="Nucleotide-diphospho-sugar transferases"/>
    <property type="match status" value="1"/>
</dbReference>
<dbReference type="AlphaFoldDB" id="A0A2K0XNC8"/>
<dbReference type="Proteomes" id="UP000236634">
    <property type="component" value="Unassembled WGS sequence"/>
</dbReference>
<accession>A0A2K0XNC8</accession>
<dbReference type="GO" id="GO:0016758">
    <property type="term" value="F:hexosyltransferase activity"/>
    <property type="evidence" value="ECO:0007669"/>
    <property type="project" value="UniProtKB-ARBA"/>
</dbReference>
<organism evidence="2 3">
    <name type="scientific">Hoylesella timonensis</name>
    <dbReference type="NCBI Taxonomy" id="386414"/>
    <lineage>
        <taxon>Bacteria</taxon>
        <taxon>Pseudomonadati</taxon>
        <taxon>Bacteroidota</taxon>
        <taxon>Bacteroidia</taxon>
        <taxon>Bacteroidales</taxon>
        <taxon>Prevotellaceae</taxon>
        <taxon>Hoylesella</taxon>
    </lineage>
</organism>
<dbReference type="InterPro" id="IPR029044">
    <property type="entry name" value="Nucleotide-diphossugar_trans"/>
</dbReference>
<evidence type="ECO:0000313" key="3">
    <source>
        <dbReference type="Proteomes" id="UP000236634"/>
    </source>
</evidence>
<comment type="caution">
    <text evidence="2">The sequence shown here is derived from an EMBL/GenBank/DDBJ whole genome shotgun (WGS) entry which is preliminary data.</text>
</comment>
<gene>
    <name evidence="2" type="ORF">BFS16_03125</name>
</gene>
<dbReference type="Gene3D" id="3.90.550.10">
    <property type="entry name" value="Spore Coat Polysaccharide Biosynthesis Protein SpsA, Chain A"/>
    <property type="match status" value="1"/>
</dbReference>
<evidence type="ECO:0000313" key="2">
    <source>
        <dbReference type="EMBL" id="PNP96049.1"/>
    </source>
</evidence>
<feature type="domain" description="Glycosyltransferase 2-like" evidence="1">
    <location>
        <begin position="13"/>
        <end position="143"/>
    </location>
</feature>
<dbReference type="Pfam" id="PF00535">
    <property type="entry name" value="Glycos_transf_2"/>
    <property type="match status" value="1"/>
</dbReference>
<dbReference type="InterPro" id="IPR001173">
    <property type="entry name" value="Glyco_trans_2-like"/>
</dbReference>
<dbReference type="EMBL" id="NBAX01000002">
    <property type="protein sequence ID" value="PNP96049.1"/>
    <property type="molecule type" value="Genomic_DNA"/>
</dbReference>
<dbReference type="PANTHER" id="PTHR22916:SF3">
    <property type="entry name" value="UDP-GLCNAC:BETAGAL BETA-1,3-N-ACETYLGLUCOSAMINYLTRANSFERASE-LIKE PROTEIN 1"/>
    <property type="match status" value="1"/>
</dbReference>
<dbReference type="RefSeq" id="WP_103002727.1">
    <property type="nucleotide sequence ID" value="NZ_NBAX01000002.1"/>
</dbReference>
<reference evidence="2 3" key="1">
    <citation type="submission" date="2017-03" db="EMBL/GenBank/DDBJ databases">
        <authorList>
            <person name="Afonso C.L."/>
            <person name="Miller P.J."/>
            <person name="Scott M.A."/>
            <person name="Spackman E."/>
            <person name="Goraichik I."/>
            <person name="Dimitrov K.M."/>
            <person name="Suarez D.L."/>
            <person name="Swayne D.E."/>
        </authorList>
    </citation>
    <scope>NUCLEOTIDE SEQUENCE [LARGE SCALE GENOMIC DNA]</scope>
    <source>
        <strain evidence="2 3">DNF00076</strain>
    </source>
</reference>
<name>A0A2K0XNC8_9BACT</name>